<keyword evidence="3" id="KW-0808">Transferase</keyword>
<dbReference type="Pfam" id="PF00852">
    <property type="entry name" value="Glyco_transf_10"/>
    <property type="match status" value="1"/>
</dbReference>
<dbReference type="InterPro" id="IPR001503">
    <property type="entry name" value="Glyco_trans_10"/>
</dbReference>
<evidence type="ECO:0000313" key="6">
    <source>
        <dbReference type="Proteomes" id="UP000094313"/>
    </source>
</evidence>
<keyword evidence="6" id="KW-1185">Reference proteome</keyword>
<reference evidence="5 6" key="1">
    <citation type="submission" date="2016-08" db="EMBL/GenBank/DDBJ databases">
        <authorList>
            <person name="Seilhamer J.J."/>
        </authorList>
    </citation>
    <scope>NUCLEOTIDE SEQUENCE [LARGE SCALE GENOMIC DNA]</scope>
    <source>
        <strain evidence="5 6">DX4</strain>
    </source>
</reference>
<protein>
    <recommendedName>
        <fullName evidence="4">Fucosyltransferase C-terminal domain-containing protein</fullName>
    </recommendedName>
</protein>
<proteinExistence type="inferred from homology"/>
<dbReference type="RefSeq" id="WP_069377751.1">
    <property type="nucleotide sequence ID" value="NZ_CP017141.1"/>
</dbReference>
<evidence type="ECO:0000256" key="3">
    <source>
        <dbReference type="ARBA" id="ARBA00022679"/>
    </source>
</evidence>
<dbReference type="InterPro" id="IPR055270">
    <property type="entry name" value="Glyco_tran_10_C"/>
</dbReference>
<sequence length="288" mass="33845">MKVKFFANYDKSADLLKRFKANYHIYDDGIIFTIDDDYDFAVVFNRTNEQLRTQAKVITVIQEPSWSPVHWNNRFLTQSDYLIIHDAQLFENTYQIELGKKVFECPSYMFYHDHIDKSLFMDTKVVQKTKRLSMIVSALSMDVGNYGKRLRLLRKILASDLDIDIFGRGFNISDERYKGGIEFKYTGLLPYEYSIAIENSNEKNYITEKFVDCVLCDVIPIYCGAPNLSQVYNDKYFHTINLDSHTIIDDIREIIKMPAPKQNLDSNKDRYFQQRNLYSLIKDLVKGD</sequence>
<dbReference type="GO" id="GO:0008417">
    <property type="term" value="F:fucosyltransferase activity"/>
    <property type="evidence" value="ECO:0007669"/>
    <property type="project" value="InterPro"/>
</dbReference>
<keyword evidence="2" id="KW-0328">Glycosyltransferase</keyword>
<organism evidence="5 6">
    <name type="scientific">Pedobacter steynii</name>
    <dbReference type="NCBI Taxonomy" id="430522"/>
    <lineage>
        <taxon>Bacteria</taxon>
        <taxon>Pseudomonadati</taxon>
        <taxon>Bacteroidota</taxon>
        <taxon>Sphingobacteriia</taxon>
        <taxon>Sphingobacteriales</taxon>
        <taxon>Sphingobacteriaceae</taxon>
        <taxon>Pedobacter</taxon>
    </lineage>
</organism>
<dbReference type="Gene3D" id="3.40.50.11660">
    <property type="entry name" value="Glycosyl transferase family 10, C-terminal domain"/>
    <property type="match status" value="1"/>
</dbReference>
<evidence type="ECO:0000259" key="4">
    <source>
        <dbReference type="Pfam" id="PF00852"/>
    </source>
</evidence>
<evidence type="ECO:0000256" key="2">
    <source>
        <dbReference type="ARBA" id="ARBA00022676"/>
    </source>
</evidence>
<evidence type="ECO:0000256" key="1">
    <source>
        <dbReference type="ARBA" id="ARBA00008919"/>
    </source>
</evidence>
<comment type="similarity">
    <text evidence="1">Belongs to the glycosyltransferase 10 family.</text>
</comment>
<dbReference type="PANTHER" id="PTHR11929">
    <property type="entry name" value="ALPHA- 1,3 -FUCOSYLTRANSFERASE"/>
    <property type="match status" value="1"/>
</dbReference>
<gene>
    <name evidence="5" type="ORF">BFS30_02065</name>
</gene>
<dbReference type="AlphaFoldDB" id="A0A1D7QBM9"/>
<name>A0A1D7QBM9_9SPHI</name>
<accession>A0A1D7QBM9</accession>
<feature type="domain" description="Fucosyltransferase C-terminal" evidence="4">
    <location>
        <begin position="127"/>
        <end position="272"/>
    </location>
</feature>
<dbReference type="GO" id="GO:0016020">
    <property type="term" value="C:membrane"/>
    <property type="evidence" value="ECO:0007669"/>
    <property type="project" value="InterPro"/>
</dbReference>
<dbReference type="PANTHER" id="PTHR11929:SF220">
    <property type="entry name" value="FUCOSYLTRANSFERASE"/>
    <property type="match status" value="1"/>
</dbReference>
<evidence type="ECO:0000313" key="5">
    <source>
        <dbReference type="EMBL" id="AOM76055.1"/>
    </source>
</evidence>
<dbReference type="EMBL" id="CP017141">
    <property type="protein sequence ID" value="AOM76055.1"/>
    <property type="molecule type" value="Genomic_DNA"/>
</dbReference>
<dbReference type="InterPro" id="IPR038577">
    <property type="entry name" value="GT10-like_C_sf"/>
</dbReference>
<dbReference type="SUPFAM" id="SSF53756">
    <property type="entry name" value="UDP-Glycosyltransferase/glycogen phosphorylase"/>
    <property type="match status" value="1"/>
</dbReference>
<dbReference type="Proteomes" id="UP000094313">
    <property type="component" value="Chromosome"/>
</dbReference>
<dbReference type="KEGG" id="psty:BFS30_02065"/>